<accession>A0AB34L0Y4</accession>
<dbReference type="RefSeq" id="XP_069233132.1">
    <property type="nucleotide sequence ID" value="XM_069369681.1"/>
</dbReference>
<keyword evidence="2" id="KW-0677">Repeat</keyword>
<keyword evidence="8" id="KW-1185">Reference proteome</keyword>
<comment type="similarity">
    <text evidence="1">Belongs to the 5'-AMP-activated protein kinase gamma subunit family.</text>
</comment>
<organism evidence="7 8">
    <name type="scientific">Cladosporium halotolerans</name>
    <dbReference type="NCBI Taxonomy" id="1052096"/>
    <lineage>
        <taxon>Eukaryota</taxon>
        <taxon>Fungi</taxon>
        <taxon>Dikarya</taxon>
        <taxon>Ascomycota</taxon>
        <taxon>Pezizomycotina</taxon>
        <taxon>Dothideomycetes</taxon>
        <taxon>Dothideomycetidae</taxon>
        <taxon>Cladosporiales</taxon>
        <taxon>Cladosporiaceae</taxon>
        <taxon>Cladosporium</taxon>
    </lineage>
</organism>
<name>A0AB34L0Y4_9PEZI</name>
<dbReference type="AlphaFoldDB" id="A0AB34L0Y4"/>
<feature type="compositionally biased region" description="Low complexity" evidence="5">
    <location>
        <begin position="20"/>
        <end position="41"/>
    </location>
</feature>
<feature type="region of interest" description="Disordered" evidence="5">
    <location>
        <begin position="1"/>
        <end position="163"/>
    </location>
</feature>
<dbReference type="GO" id="GO:0019901">
    <property type="term" value="F:protein kinase binding"/>
    <property type="evidence" value="ECO:0007669"/>
    <property type="project" value="TreeGrafter"/>
</dbReference>
<dbReference type="GO" id="GO:0005634">
    <property type="term" value="C:nucleus"/>
    <property type="evidence" value="ECO:0007669"/>
    <property type="project" value="TreeGrafter"/>
</dbReference>
<feature type="domain" description="CBS" evidence="6">
    <location>
        <begin position="421"/>
        <end position="478"/>
    </location>
</feature>
<evidence type="ECO:0000256" key="1">
    <source>
        <dbReference type="ARBA" id="ARBA00006750"/>
    </source>
</evidence>
<dbReference type="PANTHER" id="PTHR13780:SF35">
    <property type="entry name" value="LD22662P"/>
    <property type="match status" value="1"/>
</dbReference>
<dbReference type="Gene3D" id="3.10.580.10">
    <property type="entry name" value="CBS-domain"/>
    <property type="match status" value="2"/>
</dbReference>
<evidence type="ECO:0000259" key="6">
    <source>
        <dbReference type="PROSITE" id="PS51371"/>
    </source>
</evidence>
<feature type="compositionally biased region" description="Low complexity" evidence="5">
    <location>
        <begin position="71"/>
        <end position="94"/>
    </location>
</feature>
<dbReference type="InterPro" id="IPR050511">
    <property type="entry name" value="AMPK_gamma/SDS23_families"/>
</dbReference>
<dbReference type="GO" id="GO:0019887">
    <property type="term" value="F:protein kinase regulator activity"/>
    <property type="evidence" value="ECO:0007669"/>
    <property type="project" value="TreeGrafter"/>
</dbReference>
<evidence type="ECO:0000256" key="5">
    <source>
        <dbReference type="SAM" id="MobiDB-lite"/>
    </source>
</evidence>
<evidence type="ECO:0000256" key="3">
    <source>
        <dbReference type="ARBA" id="ARBA00023122"/>
    </source>
</evidence>
<comment type="caution">
    <text evidence="7">The sequence shown here is derived from an EMBL/GenBank/DDBJ whole genome shotgun (WGS) entry which is preliminary data.</text>
</comment>
<dbReference type="GeneID" id="96002519"/>
<evidence type="ECO:0000256" key="4">
    <source>
        <dbReference type="PROSITE-ProRule" id="PRU00703"/>
    </source>
</evidence>
<feature type="compositionally biased region" description="Basic and acidic residues" evidence="5">
    <location>
        <begin position="134"/>
        <end position="148"/>
    </location>
</feature>
<dbReference type="PANTHER" id="PTHR13780">
    <property type="entry name" value="AMP-ACTIVATED PROTEIN KINASE, GAMMA REGULATORY SUBUNIT"/>
    <property type="match status" value="1"/>
</dbReference>
<reference evidence="7 8" key="1">
    <citation type="journal article" date="2020" name="Microbiol. Resour. Announc.">
        <title>Draft Genome Sequence of a Cladosporium Species Isolated from the Mesophotic Ascidian Didemnum maculosum.</title>
        <authorList>
            <person name="Gioti A."/>
            <person name="Siaperas R."/>
            <person name="Nikolaivits E."/>
            <person name="Le Goff G."/>
            <person name="Ouazzani J."/>
            <person name="Kotoulas G."/>
            <person name="Topakas E."/>
        </authorList>
    </citation>
    <scope>NUCLEOTIDE SEQUENCE [LARGE SCALE GENOMIC DNA]</scope>
    <source>
        <strain evidence="7 8">TM138-S3</strain>
    </source>
</reference>
<dbReference type="GO" id="GO:0005737">
    <property type="term" value="C:cytoplasm"/>
    <property type="evidence" value="ECO:0007669"/>
    <property type="project" value="TreeGrafter"/>
</dbReference>
<evidence type="ECO:0000256" key="2">
    <source>
        <dbReference type="ARBA" id="ARBA00022737"/>
    </source>
</evidence>
<dbReference type="CDD" id="cd04618">
    <property type="entry name" value="CBS_euAMPK_gamma-like_repeat1"/>
    <property type="match status" value="1"/>
</dbReference>
<feature type="compositionally biased region" description="Low complexity" evidence="5">
    <location>
        <begin position="48"/>
        <end position="62"/>
    </location>
</feature>
<proteinExistence type="inferred from homology"/>
<evidence type="ECO:0000313" key="7">
    <source>
        <dbReference type="EMBL" id="KAL1590027.1"/>
    </source>
</evidence>
<dbReference type="Pfam" id="PF00571">
    <property type="entry name" value="CBS"/>
    <property type="match status" value="3"/>
</dbReference>
<dbReference type="SMART" id="SM00116">
    <property type="entry name" value="CBS"/>
    <property type="match status" value="4"/>
</dbReference>
<dbReference type="InterPro" id="IPR000644">
    <property type="entry name" value="CBS_dom"/>
</dbReference>
<protein>
    <recommendedName>
        <fullName evidence="6">CBS domain-containing protein</fullName>
    </recommendedName>
</protein>
<dbReference type="EMBL" id="JAAQHG020000003">
    <property type="protein sequence ID" value="KAL1590027.1"/>
    <property type="molecule type" value="Genomic_DNA"/>
</dbReference>
<dbReference type="GO" id="GO:0016208">
    <property type="term" value="F:AMP binding"/>
    <property type="evidence" value="ECO:0007669"/>
    <property type="project" value="TreeGrafter"/>
</dbReference>
<dbReference type="GO" id="GO:0031588">
    <property type="term" value="C:nucleotide-activated protein kinase complex"/>
    <property type="evidence" value="ECO:0007669"/>
    <property type="project" value="TreeGrafter"/>
</dbReference>
<feature type="domain" description="CBS" evidence="6">
    <location>
        <begin position="271"/>
        <end position="333"/>
    </location>
</feature>
<dbReference type="PROSITE" id="PS51371">
    <property type="entry name" value="CBS"/>
    <property type="match status" value="2"/>
</dbReference>
<evidence type="ECO:0000313" key="8">
    <source>
        <dbReference type="Proteomes" id="UP000803884"/>
    </source>
</evidence>
<dbReference type="CDD" id="cd04641">
    <property type="entry name" value="CBS_euAMPK_gamma-like_repeat2"/>
    <property type="match status" value="1"/>
</dbReference>
<dbReference type="Proteomes" id="UP000803884">
    <property type="component" value="Unassembled WGS sequence"/>
</dbReference>
<keyword evidence="3 4" id="KW-0129">CBS domain</keyword>
<dbReference type="SUPFAM" id="SSF54631">
    <property type="entry name" value="CBS-domain pair"/>
    <property type="match status" value="2"/>
</dbReference>
<sequence>MEEQPHAAAAAAAGPRDGGPASHTPHTPGSPTTPAAATATAAEDHAHGAMQHHQQQADGTAPVPSPPPPAADDTSPTTTTAAPPPTAFAGTAPDYSRGSERKASLQPSDIATSPRGTNAGFVAPSSYLRPLAATREREDQQQRSESRHHGMAGEPGARKVMHPLDREQREGLRAIRAFLKVRTTYDVLPLSYRLIVLDTALLVRKSLNILIQCGIVSAPLWDSKTSTYAGLLTTSDYLNVVQYYWQNPDALAQIDQFKLNSLRDIERALGVTPIETVSIHPLKTLYEACRRMLESRARRIPLVDIDDETQREMVVSVLTQYRILKFVSVNVKETQMLRKPLRDLRQVGTYDNLAFARMDSSVIEVIHALVKRSISCVPILDKDGVVLNVFEAVDVIALIKGGDYDNLNLTVGKALEKRSEDFPGIYTCTLNDRLDTIFDTIRKSRVHRLVVIDERSHLVGLLSLSDILDYTLNSPLEE</sequence>
<dbReference type="InterPro" id="IPR046342">
    <property type="entry name" value="CBS_dom_sf"/>
</dbReference>
<feature type="compositionally biased region" description="Polar residues" evidence="5">
    <location>
        <begin position="105"/>
        <end position="116"/>
    </location>
</feature>
<gene>
    <name evidence="7" type="ORF">WHR41_01075</name>
</gene>